<name>A0A6A6FNY8_9PEZI</name>
<evidence type="ECO:0000313" key="3">
    <source>
        <dbReference type="Proteomes" id="UP000799539"/>
    </source>
</evidence>
<gene>
    <name evidence="2" type="ORF">CERZMDRAFT_110558</name>
</gene>
<dbReference type="AlphaFoldDB" id="A0A6A6FNY8"/>
<feature type="region of interest" description="Disordered" evidence="1">
    <location>
        <begin position="45"/>
        <end position="76"/>
    </location>
</feature>
<accession>A0A6A6FNY8</accession>
<evidence type="ECO:0000256" key="1">
    <source>
        <dbReference type="SAM" id="MobiDB-lite"/>
    </source>
</evidence>
<feature type="compositionally biased region" description="Polar residues" evidence="1">
    <location>
        <begin position="1"/>
        <end position="19"/>
    </location>
</feature>
<evidence type="ECO:0000313" key="2">
    <source>
        <dbReference type="EMBL" id="KAF2215060.1"/>
    </source>
</evidence>
<sequence>MTRSKTQESLIATTLNIPQSKEPPLTLTKRTNKPIIRDDLGHLITDHSNLIPPNAHHHSPRRPQTSSSPQTTTAQA</sequence>
<keyword evidence="3" id="KW-1185">Reference proteome</keyword>
<feature type="region of interest" description="Disordered" evidence="1">
    <location>
        <begin position="1"/>
        <end position="32"/>
    </location>
</feature>
<feature type="compositionally biased region" description="Low complexity" evidence="1">
    <location>
        <begin position="62"/>
        <end position="76"/>
    </location>
</feature>
<dbReference type="EMBL" id="ML992667">
    <property type="protein sequence ID" value="KAF2215060.1"/>
    <property type="molecule type" value="Genomic_DNA"/>
</dbReference>
<organism evidence="2 3">
    <name type="scientific">Cercospora zeae-maydis SCOH1-5</name>
    <dbReference type="NCBI Taxonomy" id="717836"/>
    <lineage>
        <taxon>Eukaryota</taxon>
        <taxon>Fungi</taxon>
        <taxon>Dikarya</taxon>
        <taxon>Ascomycota</taxon>
        <taxon>Pezizomycotina</taxon>
        <taxon>Dothideomycetes</taxon>
        <taxon>Dothideomycetidae</taxon>
        <taxon>Mycosphaerellales</taxon>
        <taxon>Mycosphaerellaceae</taxon>
        <taxon>Cercospora</taxon>
    </lineage>
</organism>
<proteinExistence type="predicted"/>
<protein>
    <submittedName>
        <fullName evidence="2">Uncharacterized protein</fullName>
    </submittedName>
</protein>
<reference evidence="2" key="1">
    <citation type="journal article" date="2020" name="Stud. Mycol.">
        <title>101 Dothideomycetes genomes: a test case for predicting lifestyles and emergence of pathogens.</title>
        <authorList>
            <person name="Haridas S."/>
            <person name="Albert R."/>
            <person name="Binder M."/>
            <person name="Bloem J."/>
            <person name="Labutti K."/>
            <person name="Salamov A."/>
            <person name="Andreopoulos B."/>
            <person name="Baker S."/>
            <person name="Barry K."/>
            <person name="Bills G."/>
            <person name="Bluhm B."/>
            <person name="Cannon C."/>
            <person name="Castanera R."/>
            <person name="Culley D."/>
            <person name="Daum C."/>
            <person name="Ezra D."/>
            <person name="Gonzalez J."/>
            <person name="Henrissat B."/>
            <person name="Kuo A."/>
            <person name="Liang C."/>
            <person name="Lipzen A."/>
            <person name="Lutzoni F."/>
            <person name="Magnuson J."/>
            <person name="Mondo S."/>
            <person name="Nolan M."/>
            <person name="Ohm R."/>
            <person name="Pangilinan J."/>
            <person name="Park H.-J."/>
            <person name="Ramirez L."/>
            <person name="Alfaro M."/>
            <person name="Sun H."/>
            <person name="Tritt A."/>
            <person name="Yoshinaga Y."/>
            <person name="Zwiers L.-H."/>
            <person name="Turgeon B."/>
            <person name="Goodwin S."/>
            <person name="Spatafora J."/>
            <person name="Crous P."/>
            <person name="Grigoriev I."/>
        </authorList>
    </citation>
    <scope>NUCLEOTIDE SEQUENCE</scope>
    <source>
        <strain evidence="2">SCOH1-5</strain>
    </source>
</reference>
<dbReference type="Proteomes" id="UP000799539">
    <property type="component" value="Unassembled WGS sequence"/>
</dbReference>